<feature type="signal peptide" evidence="1">
    <location>
        <begin position="1"/>
        <end position="19"/>
    </location>
</feature>
<gene>
    <name evidence="2" type="ORF">BJZ21_002722</name>
</gene>
<dbReference type="AlphaFoldDB" id="A0A7Y9JCV1"/>
<name>A0A7Y9JCV1_9ACTN</name>
<evidence type="ECO:0000313" key="2">
    <source>
        <dbReference type="EMBL" id="NYD42639.1"/>
    </source>
</evidence>
<comment type="caution">
    <text evidence="2">The sequence shown here is derived from an EMBL/GenBank/DDBJ whole genome shotgun (WGS) entry which is preliminary data.</text>
</comment>
<keyword evidence="1" id="KW-0732">Signal</keyword>
<protein>
    <submittedName>
        <fullName evidence="2">Putative membrane protein YkoI</fullName>
    </submittedName>
</protein>
<dbReference type="RefSeq" id="WP_179664254.1">
    <property type="nucleotide sequence ID" value="NZ_JACCBG010000001.1"/>
</dbReference>
<accession>A0A7Y9JCV1</accession>
<evidence type="ECO:0000256" key="1">
    <source>
        <dbReference type="SAM" id="SignalP"/>
    </source>
</evidence>
<reference evidence="2 3" key="1">
    <citation type="submission" date="2020-07" db="EMBL/GenBank/DDBJ databases">
        <title>Sequencing the genomes of 1000 actinobacteria strains.</title>
        <authorList>
            <person name="Klenk H.-P."/>
        </authorList>
    </citation>
    <scope>NUCLEOTIDE SEQUENCE [LARGE SCALE GENOMIC DNA]</scope>
    <source>
        <strain evidence="2 3">DSM 21350</strain>
    </source>
</reference>
<dbReference type="EMBL" id="JACCBG010000001">
    <property type="protein sequence ID" value="NYD42639.1"/>
    <property type="molecule type" value="Genomic_DNA"/>
</dbReference>
<proteinExistence type="predicted"/>
<evidence type="ECO:0000313" key="3">
    <source>
        <dbReference type="Proteomes" id="UP000535511"/>
    </source>
</evidence>
<feature type="chain" id="PRO_5039687246" evidence="1">
    <location>
        <begin position="20"/>
        <end position="104"/>
    </location>
</feature>
<dbReference type="Gene3D" id="3.30.505.20">
    <property type="match status" value="1"/>
</dbReference>
<keyword evidence="3" id="KW-1185">Reference proteome</keyword>
<sequence length="104" mass="10606">MRKRSAALAGAAGVTVAIAIGGVAAATNGDDGQISHQYTQQQADVAKKAALASTGGGRVNSLETDSENGATYEVEVTKPDGDTVDVRLDENYSVVVIEGDSESH</sequence>
<organism evidence="2 3">
    <name type="scientific">Nocardioides panaciterrulae</name>
    <dbReference type="NCBI Taxonomy" id="661492"/>
    <lineage>
        <taxon>Bacteria</taxon>
        <taxon>Bacillati</taxon>
        <taxon>Actinomycetota</taxon>
        <taxon>Actinomycetes</taxon>
        <taxon>Propionibacteriales</taxon>
        <taxon>Nocardioidaceae</taxon>
        <taxon>Nocardioides</taxon>
    </lineage>
</organism>
<dbReference type="Proteomes" id="UP000535511">
    <property type="component" value="Unassembled WGS sequence"/>
</dbReference>